<name>A0ABY3ZD18_STRRM</name>
<dbReference type="Gene3D" id="1.10.1240.100">
    <property type="match status" value="1"/>
</dbReference>
<evidence type="ECO:0000259" key="8">
    <source>
        <dbReference type="PROSITE" id="PS52004"/>
    </source>
</evidence>
<feature type="domain" description="Carrier" evidence="7">
    <location>
        <begin position="1290"/>
        <end position="1364"/>
    </location>
</feature>
<organism evidence="9 10">
    <name type="scientific">Streptomyces rimosus subsp. rimosus</name>
    <dbReference type="NCBI Taxonomy" id="132474"/>
    <lineage>
        <taxon>Bacteria</taxon>
        <taxon>Bacillati</taxon>
        <taxon>Actinomycetota</taxon>
        <taxon>Actinomycetes</taxon>
        <taxon>Kitasatosporales</taxon>
        <taxon>Streptomycetaceae</taxon>
        <taxon>Streptomyces</taxon>
    </lineage>
</organism>
<dbReference type="PANTHER" id="PTHR43775:SF37">
    <property type="entry name" value="SI:DKEY-61P9.11"/>
    <property type="match status" value="1"/>
</dbReference>
<feature type="region of interest" description="Disordered" evidence="6">
    <location>
        <begin position="699"/>
        <end position="726"/>
    </location>
</feature>
<dbReference type="Gene3D" id="3.40.47.10">
    <property type="match status" value="1"/>
</dbReference>
<dbReference type="InterPro" id="IPR010060">
    <property type="entry name" value="NRPS_synth"/>
</dbReference>
<dbReference type="SUPFAM" id="SSF52777">
    <property type="entry name" value="CoA-dependent acyltransferases"/>
    <property type="match status" value="4"/>
</dbReference>
<keyword evidence="3" id="KW-0597">Phosphoprotein</keyword>
<sequence>MRTGDVAIIGAAGIFPDAADLETFHDNLRAGRDSVGRPGRDRLHPGDDPGERYLAMGYLDRIDLFDHELFGIPRREAELMDPHQRLLLQLTHQAIESAGYAPAALRGSAASVLLAAVETGPDWVAETDRDVVQLLGTSTAALAARLSYLFDLQGPALVVDTACSSGLTAVHLAVRQLRTGEAPLAIVGGVNLLPPPVRKADWTPLPGLESSDERCRPFDADANGMTAGEGGGIVVLKLLSEALADGDNVRAVLKGVAVNHNGYRAATMAAPSQTAQAAVLAEAWRDGEVGAETIGYVECHGSGTPLGDVVEVDALRRAFTAAGVTARQCAIGSVKANIGHLGNVAGIAGLFKVMAALRHGVHYPAVNFTAPNPLIDFTGPVYVNDAPRPWPDAPTVRRAGLSSWGMTGTNVHAVLEQAPPAAPDPAAAPGAELVTVSARSATALDRYRTRLAAFAEQTGQPLRAVAHALNRGRDDHPYRLAVTATTIGELAVRLRAATAPEAPAPDAPRPVLLFSGDALLDDAAWARLCADFPVPAGCAELDAATTDPAGRTVVRQYALHHVAESLGLTDIGLIGSGAGNLAVRAVRGRLTLAEAVAEAAGQRPDPAPDRARLEPVAAGLARDGALLVALAGGGVLAREIGALAPDLTVVDLAADGSRAEVLASLGRLYALGAALDWERHYRGTGIRRIEAPTYPFEPTRCPFGRPRTEPPAPSRPAGAAAAPSGLAETERRVAAVWADLLDRPDAGPDSDYFMLGGTSLVGVGLLRRLQQDFGVPVTFADLYAHTTVRALARRLHELSAEAGEAGAAGGPDDLPIPRIGRDGPLPLSFGQEPLWYLDQVNPGSPLYNVPAPLHLTGPLDTAALQDALTDMAARHEVLRSAFLTDADSAPYVTFTAPEPLLAVLDVSRMPGEQRGPRVRTLIRDAVAQPFDLTRDTLLRALLIKRAEADHVLVLTFHHTVFDGGSTALFTRDLAEFYRARSTGTPARLPELPVQYQDYAAWQRSLPDGARWRRSLDFWRAELTCLDRPELPLDRPRPDVQSYDGEVLPFLVDAENAERVREYSRRHGVTTFVTMLAVLDALVHRWSGHRDIVIGVATSGRVHPDIQDVLGYFNNLPPFRTDTTADLTFDELVRRCAGTVAGVLDHEEIPVSQIVSAAGARRDLARHPLYDVTYTYQNVPQYEGGLAGVEITRYADTDIGGVVPGTAKFDLSFGIVDAGTGPMIGELDYATALFDRATADRLVRWFPELVAAAMAEPGRTLGELGAEGAQPEARPVLHPALEPPASVEPPESPPDAEPVLRKLFADLVGVATVRPDDDFFVIGGDSVMSIQLVARARRAGVMISQRDVFEHRTAAAIAAVATAAAAPPRTEADEGTDQRVPLTPVMREFAERAGMPGLFAQTVTVAVPAGTDPAVLDAAFRAVRAHHAMLRARLAGEEGTDPATWALTVPGADADGAGPHVRRVDAADLDPRELAGLLEREGRAAAGRLDPRAGITAQLVLLDRGTSEEGRLLLAVHHLVVDVLSWKAILSDLETAYEALAAGEPVSLPPVPTSFGQWARTLASLAETPQWQAELPAWERTLAPGEPLPGGRPLDPGRDTPAHAGHVSVSLPAPVTAALLTTVPAAFYSGTGDLLLATLAAAVAGWRAARGDGAGPVLIDVEGHGREPLTEDMDLSRTVGWFTCVYPVRLDPGTTDLAEVRTGGPAAGHLIKRIKEQLGVIPGNGLGHGALRYLAPETGSALAGLATPSIGFNYLGGLLGGETTPDSGWRLLELGGEIAEHTTLGHALETSGTVIDGPAGPELHLSVTSSRHLLDENAARALCQDWAALLTGLVAYAERPGAGGHVPSDFPLVALSQRQIEQLEAGIVE</sequence>
<dbReference type="InterPro" id="IPR032821">
    <property type="entry name" value="PKS_assoc"/>
</dbReference>
<evidence type="ECO:0000313" key="9">
    <source>
        <dbReference type="EMBL" id="UNZ08023.1"/>
    </source>
</evidence>
<dbReference type="InterPro" id="IPR020841">
    <property type="entry name" value="PKS_Beta-ketoAc_synthase_dom"/>
</dbReference>
<dbReference type="PROSITE" id="PS50075">
    <property type="entry name" value="CARRIER"/>
    <property type="match status" value="2"/>
</dbReference>
<dbReference type="CDD" id="cd00833">
    <property type="entry name" value="PKS"/>
    <property type="match status" value="1"/>
</dbReference>
<dbReference type="Pfam" id="PF16197">
    <property type="entry name" value="KAsynt_C_assoc"/>
    <property type="match status" value="1"/>
</dbReference>
<dbReference type="Pfam" id="PF02801">
    <property type="entry name" value="Ketoacyl-synt_C"/>
    <property type="match status" value="1"/>
</dbReference>
<keyword evidence="5" id="KW-0012">Acyltransferase</keyword>
<protein>
    <submittedName>
        <fullName evidence="9">Linear gramicidin synthase subunit D</fullName>
    </submittedName>
</protein>
<dbReference type="Pfam" id="PF00550">
    <property type="entry name" value="PP-binding"/>
    <property type="match status" value="2"/>
</dbReference>
<dbReference type="Proteomes" id="UP000829494">
    <property type="component" value="Chromosome"/>
</dbReference>
<dbReference type="SUPFAM" id="SSF47336">
    <property type="entry name" value="ACP-like"/>
    <property type="match status" value="2"/>
</dbReference>
<dbReference type="SMART" id="SM00825">
    <property type="entry name" value="PKS_KS"/>
    <property type="match status" value="1"/>
</dbReference>
<dbReference type="InterPro" id="IPR050091">
    <property type="entry name" value="PKS_NRPS_Biosynth_Enz"/>
</dbReference>
<dbReference type="PROSITE" id="PS52004">
    <property type="entry name" value="KS3_2"/>
    <property type="match status" value="1"/>
</dbReference>
<evidence type="ECO:0000259" key="7">
    <source>
        <dbReference type="PROSITE" id="PS50075"/>
    </source>
</evidence>
<dbReference type="CDD" id="cd19531">
    <property type="entry name" value="LCL_NRPS-like"/>
    <property type="match status" value="1"/>
</dbReference>
<keyword evidence="2" id="KW-0596">Phosphopantetheine</keyword>
<reference evidence="9 10" key="1">
    <citation type="submission" date="2022-03" db="EMBL/GenBank/DDBJ databases">
        <title>Complete genome of Streptomyces rimosus ssp. rimosus R7 (=ATCC 10970).</title>
        <authorList>
            <person name="Beganovic S."/>
            <person name="Ruckert C."/>
            <person name="Busche T."/>
            <person name="Kalinowski J."/>
            <person name="Wittmann C."/>
        </authorList>
    </citation>
    <scope>NUCLEOTIDE SEQUENCE [LARGE SCALE GENOMIC DNA]</scope>
    <source>
        <strain evidence="9 10">R7</strain>
    </source>
</reference>
<dbReference type="InterPro" id="IPR016039">
    <property type="entry name" value="Thiolase-like"/>
</dbReference>
<dbReference type="InterPro" id="IPR020806">
    <property type="entry name" value="PKS_PP-bd"/>
</dbReference>
<dbReference type="RefSeq" id="WP_003981454.1">
    <property type="nucleotide sequence ID" value="NZ_CP043497.1"/>
</dbReference>
<evidence type="ECO:0000256" key="4">
    <source>
        <dbReference type="ARBA" id="ARBA00022679"/>
    </source>
</evidence>
<evidence type="ECO:0000256" key="2">
    <source>
        <dbReference type="ARBA" id="ARBA00022450"/>
    </source>
</evidence>
<feature type="region of interest" description="Disordered" evidence="6">
    <location>
        <begin position="1580"/>
        <end position="1604"/>
    </location>
</feature>
<dbReference type="PROSITE" id="PS00606">
    <property type="entry name" value="KS3_1"/>
    <property type="match status" value="1"/>
</dbReference>
<dbReference type="Gene3D" id="3.30.559.30">
    <property type="entry name" value="Nonribosomal peptide synthetase, condensation domain"/>
    <property type="match status" value="2"/>
</dbReference>
<dbReference type="Gene3D" id="1.10.1200.10">
    <property type="entry name" value="ACP-like"/>
    <property type="match status" value="2"/>
</dbReference>
<dbReference type="Gene3D" id="3.30.559.10">
    <property type="entry name" value="Chloramphenicol acetyltransferase-like domain"/>
    <property type="match status" value="2"/>
</dbReference>
<dbReference type="PANTHER" id="PTHR43775">
    <property type="entry name" value="FATTY ACID SYNTHASE"/>
    <property type="match status" value="1"/>
</dbReference>
<evidence type="ECO:0000313" key="10">
    <source>
        <dbReference type="Proteomes" id="UP000829494"/>
    </source>
</evidence>
<dbReference type="SUPFAM" id="SSF53901">
    <property type="entry name" value="Thiolase-like"/>
    <property type="match status" value="1"/>
</dbReference>
<comment type="cofactor">
    <cofactor evidence="1">
        <name>pantetheine 4'-phosphate</name>
        <dbReference type="ChEBI" id="CHEBI:47942"/>
    </cofactor>
</comment>
<dbReference type="Gene3D" id="3.30.70.3290">
    <property type="match status" value="1"/>
</dbReference>
<evidence type="ECO:0000256" key="3">
    <source>
        <dbReference type="ARBA" id="ARBA00022553"/>
    </source>
</evidence>
<accession>A0ABY3ZD18</accession>
<proteinExistence type="predicted"/>
<evidence type="ECO:0000256" key="1">
    <source>
        <dbReference type="ARBA" id="ARBA00001957"/>
    </source>
</evidence>
<dbReference type="InterPro" id="IPR014031">
    <property type="entry name" value="Ketoacyl_synth_C"/>
</dbReference>
<feature type="compositionally biased region" description="Low complexity" evidence="6">
    <location>
        <begin position="715"/>
        <end position="726"/>
    </location>
</feature>
<dbReference type="Pfam" id="PF00109">
    <property type="entry name" value="ketoacyl-synt"/>
    <property type="match status" value="1"/>
</dbReference>
<dbReference type="InterPro" id="IPR014030">
    <property type="entry name" value="Ketoacyl_synth_N"/>
</dbReference>
<feature type="domain" description="Carrier" evidence="7">
    <location>
        <begin position="724"/>
        <end position="799"/>
    </location>
</feature>
<dbReference type="SMART" id="SM00823">
    <property type="entry name" value="PKS_PP"/>
    <property type="match status" value="2"/>
</dbReference>
<gene>
    <name evidence="9" type="primary">lgrD10</name>
    <name evidence="9" type="ORF">SRIMR7_38285</name>
</gene>
<dbReference type="EMBL" id="CP094298">
    <property type="protein sequence ID" value="UNZ08023.1"/>
    <property type="molecule type" value="Genomic_DNA"/>
</dbReference>
<dbReference type="InterPro" id="IPR036736">
    <property type="entry name" value="ACP-like_sf"/>
</dbReference>
<keyword evidence="10" id="KW-1185">Reference proteome</keyword>
<dbReference type="InterPro" id="IPR023213">
    <property type="entry name" value="CAT-like_dom_sf"/>
</dbReference>
<evidence type="ECO:0000256" key="6">
    <source>
        <dbReference type="SAM" id="MobiDB-lite"/>
    </source>
</evidence>
<dbReference type="NCBIfam" id="TIGR01720">
    <property type="entry name" value="NRPS-para261"/>
    <property type="match status" value="1"/>
</dbReference>
<dbReference type="GeneID" id="66852831"/>
<dbReference type="InterPro" id="IPR001242">
    <property type="entry name" value="Condensation_dom"/>
</dbReference>
<evidence type="ECO:0000256" key="5">
    <source>
        <dbReference type="ARBA" id="ARBA00023315"/>
    </source>
</evidence>
<keyword evidence="4" id="KW-0808">Transferase</keyword>
<dbReference type="InterPro" id="IPR018201">
    <property type="entry name" value="Ketoacyl_synth_AS"/>
</dbReference>
<dbReference type="InterPro" id="IPR009081">
    <property type="entry name" value="PP-bd_ACP"/>
</dbReference>
<dbReference type="Pfam" id="PF00668">
    <property type="entry name" value="Condensation"/>
    <property type="match status" value="2"/>
</dbReference>
<feature type="domain" description="Ketosynthase family 3 (KS3)" evidence="8">
    <location>
        <begin position="3"/>
        <end position="417"/>
    </location>
</feature>